<feature type="transmembrane region" description="Helical" evidence="2">
    <location>
        <begin position="12"/>
        <end position="32"/>
    </location>
</feature>
<dbReference type="AlphaFoldDB" id="A0A554VKZ6"/>
<dbReference type="RefSeq" id="WP_143916549.1">
    <property type="nucleotide sequence ID" value="NZ_CANMIK010000023.1"/>
</dbReference>
<feature type="transmembrane region" description="Helical" evidence="2">
    <location>
        <begin position="116"/>
        <end position="133"/>
    </location>
</feature>
<feature type="transmembrane region" description="Helical" evidence="2">
    <location>
        <begin position="87"/>
        <end position="104"/>
    </location>
</feature>
<reference evidence="3 4" key="1">
    <citation type="submission" date="2019-07" db="EMBL/GenBank/DDBJ databases">
        <title>The draft genome sequence of Aquimarina algiphila M91.</title>
        <authorList>
            <person name="Meng X."/>
        </authorList>
    </citation>
    <scope>NUCLEOTIDE SEQUENCE [LARGE SCALE GENOMIC DNA]</scope>
    <source>
        <strain evidence="3 4">M91</strain>
    </source>
</reference>
<evidence type="ECO:0000313" key="3">
    <source>
        <dbReference type="EMBL" id="TSE08754.1"/>
    </source>
</evidence>
<protein>
    <submittedName>
        <fullName evidence="3">Uncharacterized protein</fullName>
    </submittedName>
</protein>
<evidence type="ECO:0000256" key="2">
    <source>
        <dbReference type="SAM" id="Phobius"/>
    </source>
</evidence>
<evidence type="ECO:0000313" key="4">
    <source>
        <dbReference type="Proteomes" id="UP000318833"/>
    </source>
</evidence>
<feature type="coiled-coil region" evidence="1">
    <location>
        <begin position="140"/>
        <end position="167"/>
    </location>
</feature>
<name>A0A554VKZ6_9FLAO</name>
<feature type="transmembrane region" description="Helical" evidence="2">
    <location>
        <begin position="59"/>
        <end position="80"/>
    </location>
</feature>
<keyword evidence="2" id="KW-1133">Transmembrane helix</keyword>
<dbReference type="Proteomes" id="UP000318833">
    <property type="component" value="Unassembled WGS sequence"/>
</dbReference>
<sequence>MRFQITDKKTKLISGVIVIIVLAMTPLLFYLYKIVPKGTTSWQFLTFTMETKGFRSVQIFIHAFFTKFTFVLSFSVWFLTCKHWWKWVLLIPLTMFLFQLTGVVNQNIEYIDEYDFWYSLPVTIPVLVFLIILRNRLKFYNDALDLKEQLDKEILELKKENLIEQNNIS</sequence>
<gene>
    <name evidence="3" type="ORF">FOF46_11460</name>
</gene>
<proteinExistence type="predicted"/>
<dbReference type="OrthoDB" id="1446731at2"/>
<accession>A0A554VKZ6</accession>
<keyword evidence="2" id="KW-0472">Membrane</keyword>
<keyword evidence="2" id="KW-0812">Transmembrane</keyword>
<comment type="caution">
    <text evidence="3">The sequence shown here is derived from an EMBL/GenBank/DDBJ whole genome shotgun (WGS) entry which is preliminary data.</text>
</comment>
<organism evidence="3 4">
    <name type="scientific">Aquimarina algiphila</name>
    <dbReference type="NCBI Taxonomy" id="2047982"/>
    <lineage>
        <taxon>Bacteria</taxon>
        <taxon>Pseudomonadati</taxon>
        <taxon>Bacteroidota</taxon>
        <taxon>Flavobacteriia</taxon>
        <taxon>Flavobacteriales</taxon>
        <taxon>Flavobacteriaceae</taxon>
        <taxon>Aquimarina</taxon>
    </lineage>
</organism>
<keyword evidence="1" id="KW-0175">Coiled coil</keyword>
<evidence type="ECO:0000256" key="1">
    <source>
        <dbReference type="SAM" id="Coils"/>
    </source>
</evidence>
<dbReference type="EMBL" id="VLNR01000020">
    <property type="protein sequence ID" value="TSE08754.1"/>
    <property type="molecule type" value="Genomic_DNA"/>
</dbReference>
<keyword evidence="4" id="KW-1185">Reference proteome</keyword>